<name>A0A328VNG3_9CHLR</name>
<feature type="transmembrane region" description="Helical" evidence="1">
    <location>
        <begin position="60"/>
        <end position="77"/>
    </location>
</feature>
<dbReference type="PANTHER" id="PTHR32251">
    <property type="entry name" value="3-OXO-5-ALPHA-STEROID 4-DEHYDROGENASE"/>
    <property type="match status" value="1"/>
</dbReference>
<dbReference type="Proteomes" id="UP000248706">
    <property type="component" value="Unassembled WGS sequence"/>
</dbReference>
<gene>
    <name evidence="2" type="ORF">A4R35_16815</name>
</gene>
<evidence type="ECO:0000313" key="2">
    <source>
        <dbReference type="EMBL" id="RAQ97203.1"/>
    </source>
</evidence>
<dbReference type="Gene3D" id="1.20.120.1630">
    <property type="match status" value="1"/>
</dbReference>
<dbReference type="AlphaFoldDB" id="A0A328VNG3"/>
<comment type="caution">
    <text evidence="2">The sequence shown here is derived from an EMBL/GenBank/DDBJ whole genome shotgun (WGS) entry which is preliminary data.</text>
</comment>
<keyword evidence="1" id="KW-0812">Transmembrane</keyword>
<dbReference type="Pfam" id="PF06966">
    <property type="entry name" value="DUF1295"/>
    <property type="match status" value="1"/>
</dbReference>
<feature type="transmembrane region" description="Helical" evidence="1">
    <location>
        <begin position="218"/>
        <end position="235"/>
    </location>
</feature>
<dbReference type="RefSeq" id="WP_112431392.1">
    <property type="nucleotide sequence ID" value="NZ_MCIF01000002.1"/>
</dbReference>
<evidence type="ECO:0000313" key="3">
    <source>
        <dbReference type="Proteomes" id="UP000248706"/>
    </source>
</evidence>
<dbReference type="EMBL" id="MCIF01000002">
    <property type="protein sequence ID" value="RAQ97203.1"/>
    <property type="molecule type" value="Genomic_DNA"/>
</dbReference>
<organism evidence="2 3">
    <name type="scientific">Thermogemmatispora tikiterensis</name>
    <dbReference type="NCBI Taxonomy" id="1825093"/>
    <lineage>
        <taxon>Bacteria</taxon>
        <taxon>Bacillati</taxon>
        <taxon>Chloroflexota</taxon>
        <taxon>Ktedonobacteria</taxon>
        <taxon>Thermogemmatisporales</taxon>
        <taxon>Thermogemmatisporaceae</taxon>
        <taxon>Thermogemmatispora</taxon>
    </lineage>
</organism>
<evidence type="ECO:0000256" key="1">
    <source>
        <dbReference type="SAM" id="Phobius"/>
    </source>
</evidence>
<proteinExistence type="predicted"/>
<feature type="transmembrane region" description="Helical" evidence="1">
    <location>
        <begin position="129"/>
        <end position="156"/>
    </location>
</feature>
<keyword evidence="1" id="KW-1133">Transmembrane helix</keyword>
<dbReference type="GO" id="GO:0016020">
    <property type="term" value="C:membrane"/>
    <property type="evidence" value="ECO:0007669"/>
    <property type="project" value="TreeGrafter"/>
</dbReference>
<reference evidence="2 3" key="1">
    <citation type="submission" date="2016-08" db="EMBL/GenBank/DDBJ databases">
        <title>Analysis of Carbohydrate Active Enzymes in Thermogemmatispora T81 Reveals Carbohydrate Degradation Ability.</title>
        <authorList>
            <person name="Tomazini A."/>
            <person name="Lal S."/>
            <person name="Stott M."/>
            <person name="Henrissat B."/>
            <person name="Polikarpov I."/>
            <person name="Sparling R."/>
            <person name="Levin D.B."/>
        </authorList>
    </citation>
    <scope>NUCLEOTIDE SEQUENCE [LARGE SCALE GENOMIC DNA]</scope>
    <source>
        <strain evidence="2 3">T81</strain>
    </source>
</reference>
<feature type="transmembrane region" description="Helical" evidence="1">
    <location>
        <begin position="168"/>
        <end position="187"/>
    </location>
</feature>
<keyword evidence="1" id="KW-0472">Membrane</keyword>
<dbReference type="InterPro" id="IPR010721">
    <property type="entry name" value="UstE-like"/>
</dbReference>
<dbReference type="PANTHER" id="PTHR32251:SF23">
    <property type="entry name" value="3-OXO-5-ALPHA-STEROID 4-DEHYDROGENASE (DUF1295)"/>
    <property type="match status" value="1"/>
</dbReference>
<dbReference type="OrthoDB" id="9779233at2"/>
<feature type="transmembrane region" description="Helical" evidence="1">
    <location>
        <begin position="29"/>
        <end position="53"/>
    </location>
</feature>
<protein>
    <submittedName>
        <fullName evidence="2">Uncharacterized protein</fullName>
    </submittedName>
</protein>
<feature type="transmembrane region" description="Helical" evidence="1">
    <location>
        <begin position="89"/>
        <end position="108"/>
    </location>
</feature>
<sequence>MKRAFAIVTLAYVLALGVAWVTLRLLQQSWPPLAVLAVADAVATIVVFVFSVLTNNSSLYDPYWSVAPIPIALFWLLQPGSDGLANARHVLIFVLLCLWALRLTLNWARRWHGLEHEDWRYVDIRKSTGRWYWPVSLLGIHLMPTVLVFLGCLSLWPNLSDRGTPLVLADGLAALVTLAAVTIEALADQQMEHFRTRPAAERGPLPPGLWSWSRHPNYFGEVLFWWGLYLFVLAAHPAFWWTIIGPLAMLALFLGVSIPLMERHLLAKYPASYAEYQRRVSPFFPWPPHPLPQQRAELDH</sequence>
<keyword evidence="3" id="KW-1185">Reference proteome</keyword>
<accession>A0A328VNG3</accession>
<dbReference type="PROSITE" id="PS50244">
    <property type="entry name" value="S5A_REDUCTASE"/>
    <property type="match status" value="1"/>
</dbReference>